<dbReference type="InterPro" id="IPR018764">
    <property type="entry name" value="RskA_C"/>
</dbReference>
<gene>
    <name evidence="3" type="ORF">Mame_02351</name>
</gene>
<evidence type="ECO:0000313" key="3">
    <source>
        <dbReference type="EMBL" id="AQZ51683.1"/>
    </source>
</evidence>
<dbReference type="GO" id="GO:0016989">
    <property type="term" value="F:sigma factor antagonist activity"/>
    <property type="evidence" value="ECO:0007669"/>
    <property type="project" value="TreeGrafter"/>
</dbReference>
<feature type="domain" description="Anti-sigma K factor RskA C-terminal" evidence="2">
    <location>
        <begin position="104"/>
        <end position="227"/>
    </location>
</feature>
<dbReference type="STRING" id="1122214.Mame_02351"/>
<dbReference type="PANTHER" id="PTHR37461:SF1">
    <property type="entry name" value="ANTI-SIGMA-K FACTOR RSKA"/>
    <property type="match status" value="1"/>
</dbReference>
<evidence type="ECO:0000256" key="1">
    <source>
        <dbReference type="SAM" id="Phobius"/>
    </source>
</evidence>
<dbReference type="eggNOG" id="COG5343">
    <property type="taxonomic scope" value="Bacteria"/>
</dbReference>
<dbReference type="PANTHER" id="PTHR37461">
    <property type="entry name" value="ANTI-SIGMA-K FACTOR RSKA"/>
    <property type="match status" value="1"/>
</dbReference>
<sequence>MTTPEDTSGDKPYDSVVAGEYVLGTLSRDARQTAEARMRSDPAFAALVHAWQARLEPLDEEYGEVTPPAYMRGAIETRLFGTGKEKQGFVGRAWDSVALWRGVAAVAIIFAVAFLASERFLSEAQPTLLAELSGPDNAVNLVARYNARNGIVTFTPVAAGAADERSLELWLIAGEDAPLSLGVLPQTGEGEIAVPRTVASRIDAGASFAVTIEPFGGSPSGAPTGPVIAAGELRSL</sequence>
<proteinExistence type="predicted"/>
<keyword evidence="1" id="KW-1133">Transmembrane helix</keyword>
<protein>
    <submittedName>
        <fullName evidence="3">Putative anti-sigmaE protein</fullName>
    </submittedName>
</protein>
<feature type="transmembrane region" description="Helical" evidence="1">
    <location>
        <begin position="98"/>
        <end position="116"/>
    </location>
</feature>
<dbReference type="Proteomes" id="UP000191135">
    <property type="component" value="Chromosome"/>
</dbReference>
<name>A0A1U9Z1V8_9HYPH</name>
<dbReference type="GO" id="GO:0006417">
    <property type="term" value="P:regulation of translation"/>
    <property type="evidence" value="ECO:0007669"/>
    <property type="project" value="TreeGrafter"/>
</dbReference>
<dbReference type="RefSeq" id="WP_018063721.1">
    <property type="nucleotide sequence ID" value="NZ_AQWH01000004.1"/>
</dbReference>
<evidence type="ECO:0000313" key="4">
    <source>
        <dbReference type="Proteomes" id="UP000191135"/>
    </source>
</evidence>
<dbReference type="InterPro" id="IPR051474">
    <property type="entry name" value="Anti-sigma-K/W_factor"/>
</dbReference>
<dbReference type="Pfam" id="PF10099">
    <property type="entry name" value="RskA_C"/>
    <property type="match status" value="1"/>
</dbReference>
<reference evidence="3 4" key="1">
    <citation type="submission" date="2017-03" db="EMBL/GenBank/DDBJ databases">
        <title>Foreign affairs: Plasmid Transfer between Roseobacters and Rhizobia.</title>
        <authorList>
            <person name="Bartling P."/>
            <person name="Bunk B."/>
            <person name="Overmann J."/>
            <person name="Brinkmann H."/>
            <person name="Petersen J."/>
        </authorList>
    </citation>
    <scope>NUCLEOTIDE SEQUENCE [LARGE SCALE GENOMIC DNA]</scope>
    <source>
        <strain evidence="3 4">MACL11</strain>
    </source>
</reference>
<dbReference type="OrthoDB" id="9816387at2"/>
<dbReference type="GO" id="GO:0005886">
    <property type="term" value="C:plasma membrane"/>
    <property type="evidence" value="ECO:0007669"/>
    <property type="project" value="InterPro"/>
</dbReference>
<accession>A0A1U9Z1V8</accession>
<evidence type="ECO:0000259" key="2">
    <source>
        <dbReference type="Pfam" id="PF10099"/>
    </source>
</evidence>
<keyword evidence="1" id="KW-0472">Membrane</keyword>
<organism evidence="3 4">
    <name type="scientific">Martelella mediterranea DSM 17316</name>
    <dbReference type="NCBI Taxonomy" id="1122214"/>
    <lineage>
        <taxon>Bacteria</taxon>
        <taxon>Pseudomonadati</taxon>
        <taxon>Pseudomonadota</taxon>
        <taxon>Alphaproteobacteria</taxon>
        <taxon>Hyphomicrobiales</taxon>
        <taxon>Aurantimonadaceae</taxon>
        <taxon>Martelella</taxon>
    </lineage>
</organism>
<dbReference type="AlphaFoldDB" id="A0A1U9Z1V8"/>
<keyword evidence="1" id="KW-0812">Transmembrane</keyword>
<keyword evidence="4" id="KW-1185">Reference proteome</keyword>
<dbReference type="KEGG" id="mmed:Mame_02351"/>
<dbReference type="EMBL" id="CP020330">
    <property type="protein sequence ID" value="AQZ51683.1"/>
    <property type="molecule type" value="Genomic_DNA"/>
</dbReference>